<reference evidence="1 2" key="1">
    <citation type="submission" date="2019-09" db="EMBL/GenBank/DDBJ databases">
        <title>A chromosome-level genome assembly of the Chinese tupelo Nyssa sinensis.</title>
        <authorList>
            <person name="Yang X."/>
            <person name="Kang M."/>
            <person name="Yang Y."/>
            <person name="Xiong H."/>
            <person name="Wang M."/>
            <person name="Zhang Z."/>
            <person name="Wang Z."/>
            <person name="Wu H."/>
            <person name="Ma T."/>
            <person name="Liu J."/>
            <person name="Xi Z."/>
        </authorList>
    </citation>
    <scope>NUCLEOTIDE SEQUENCE [LARGE SCALE GENOMIC DNA]</scope>
    <source>
        <strain evidence="1">J267</strain>
        <tissue evidence="1">Leaf</tissue>
    </source>
</reference>
<dbReference type="AlphaFoldDB" id="A0A5J5AAV2"/>
<keyword evidence="2" id="KW-1185">Reference proteome</keyword>
<protein>
    <submittedName>
        <fullName evidence="1">Uncharacterized protein</fullName>
    </submittedName>
</protein>
<accession>A0A5J5AAV2</accession>
<dbReference type="EMBL" id="CM018045">
    <property type="protein sequence ID" value="KAA8527670.1"/>
    <property type="molecule type" value="Genomic_DNA"/>
</dbReference>
<name>A0A5J5AAV2_9ASTE</name>
<evidence type="ECO:0000313" key="1">
    <source>
        <dbReference type="EMBL" id="KAA8527670.1"/>
    </source>
</evidence>
<evidence type="ECO:0000313" key="2">
    <source>
        <dbReference type="Proteomes" id="UP000325577"/>
    </source>
</evidence>
<organism evidence="1 2">
    <name type="scientific">Nyssa sinensis</name>
    <dbReference type="NCBI Taxonomy" id="561372"/>
    <lineage>
        <taxon>Eukaryota</taxon>
        <taxon>Viridiplantae</taxon>
        <taxon>Streptophyta</taxon>
        <taxon>Embryophyta</taxon>
        <taxon>Tracheophyta</taxon>
        <taxon>Spermatophyta</taxon>
        <taxon>Magnoliopsida</taxon>
        <taxon>eudicotyledons</taxon>
        <taxon>Gunneridae</taxon>
        <taxon>Pentapetalae</taxon>
        <taxon>asterids</taxon>
        <taxon>Cornales</taxon>
        <taxon>Nyssaceae</taxon>
        <taxon>Nyssa</taxon>
    </lineage>
</organism>
<proteinExistence type="predicted"/>
<gene>
    <name evidence="1" type="ORF">F0562_035461</name>
</gene>
<sequence>MMKENKEGLILFLEMRKREKERNNLLLKKLEEFDDSFDLAFFIHLDSVIRSKSKQEHFGKKAHSKSDLAFSKVDLLDASSSSIALDDFNALNSLWHEFGNQVVGVKNCGLEYPCWRDRGSLLIGESDDTHDIP</sequence>
<dbReference type="Proteomes" id="UP000325577">
    <property type="component" value="Linkage Group LG21"/>
</dbReference>